<name>A0A101NA70_9ACTN</name>
<evidence type="ECO:0000313" key="2">
    <source>
        <dbReference type="EMBL" id="KUM89370.1"/>
    </source>
</evidence>
<feature type="domain" description="DUF7674" evidence="1">
    <location>
        <begin position="76"/>
        <end position="133"/>
    </location>
</feature>
<dbReference type="Proteomes" id="UP000053039">
    <property type="component" value="Unassembled WGS sequence"/>
</dbReference>
<comment type="caution">
    <text evidence="2">The sequence shown here is derived from an EMBL/GenBank/DDBJ whole genome shotgun (WGS) entry which is preliminary data.</text>
</comment>
<dbReference type="RefSeq" id="WP_031059804.1">
    <property type="nucleotide sequence ID" value="NZ_JBIBHV010000009.1"/>
</dbReference>
<organism evidence="2 3">
    <name type="scientific">Streptomyces pseudovenezuelae</name>
    <dbReference type="NCBI Taxonomy" id="67350"/>
    <lineage>
        <taxon>Bacteria</taxon>
        <taxon>Bacillati</taxon>
        <taxon>Actinomycetota</taxon>
        <taxon>Actinomycetes</taxon>
        <taxon>Kitasatosporales</taxon>
        <taxon>Streptomycetaceae</taxon>
        <taxon>Streptomyces</taxon>
        <taxon>Streptomyces aurantiacus group</taxon>
    </lineage>
</organism>
<evidence type="ECO:0000259" key="1">
    <source>
        <dbReference type="Pfam" id="PF24722"/>
    </source>
</evidence>
<dbReference type="InterPro" id="IPR056091">
    <property type="entry name" value="DUF7674"/>
</dbReference>
<reference evidence="2 3" key="1">
    <citation type="submission" date="2015-10" db="EMBL/GenBank/DDBJ databases">
        <title>Draft genome sequence of Streptomyces pseudovenezuelae DSM 40212, type strain for the species Streptomyces pseudovenezuelae.</title>
        <authorList>
            <person name="Ruckert C."/>
            <person name="Winkler A."/>
            <person name="Kalinowski J."/>
            <person name="Kampfer P."/>
            <person name="Glaeser S."/>
        </authorList>
    </citation>
    <scope>NUCLEOTIDE SEQUENCE [LARGE SCALE GENOMIC DNA]</scope>
    <source>
        <strain evidence="2 3">DSM 40212</strain>
    </source>
</reference>
<dbReference type="OrthoDB" id="3700397at2"/>
<protein>
    <recommendedName>
        <fullName evidence="1">DUF7674 domain-containing protein</fullName>
    </recommendedName>
</protein>
<proteinExistence type="predicted"/>
<accession>A0A101NA70</accession>
<evidence type="ECO:0000313" key="3">
    <source>
        <dbReference type="Proteomes" id="UP000053039"/>
    </source>
</evidence>
<dbReference type="AlphaFoldDB" id="A0A101NA70"/>
<dbReference type="EMBL" id="LMWM01000008">
    <property type="protein sequence ID" value="KUM89370.1"/>
    <property type="molecule type" value="Genomic_DNA"/>
</dbReference>
<sequence length="147" mass="16178">MATPPWWEELVGVSEVLADADRAEIESWRGPDAQDASDELPPLTVRLGTLGRVYAEAGAGPLSEPLAEPGFSEVQTRQLFRLLEDVLANGRDEDRNAVATGFFEALLSAWDRGFDLRPVWQALGPASRAYCRSWNGFTGVGSPDWMR</sequence>
<dbReference type="Pfam" id="PF24722">
    <property type="entry name" value="DUF7674"/>
    <property type="match status" value="1"/>
</dbReference>
<gene>
    <name evidence="2" type="ORF">AQI94_07375</name>
</gene>